<dbReference type="PANTHER" id="PTHR43537:SF20">
    <property type="entry name" value="HTH-TYPE TRANSCRIPTIONAL REPRESSOR GLAR"/>
    <property type="match status" value="1"/>
</dbReference>
<dbReference type="InterPro" id="IPR000524">
    <property type="entry name" value="Tscrpt_reg_HTH_GntR"/>
</dbReference>
<keyword evidence="2" id="KW-0238">DNA-binding</keyword>
<dbReference type="SMART" id="SM00345">
    <property type="entry name" value="HTH_GNTR"/>
    <property type="match status" value="1"/>
</dbReference>
<gene>
    <name evidence="5" type="ORF">ACFOY1_10420</name>
</gene>
<evidence type="ECO:0000313" key="5">
    <source>
        <dbReference type="EMBL" id="MFC4201366.1"/>
    </source>
</evidence>
<evidence type="ECO:0000256" key="2">
    <source>
        <dbReference type="ARBA" id="ARBA00023125"/>
    </source>
</evidence>
<protein>
    <submittedName>
        <fullName evidence="5">GntR family transcriptional regulator</fullName>
    </submittedName>
</protein>
<keyword evidence="3" id="KW-0804">Transcription</keyword>
<dbReference type="Pfam" id="PF07729">
    <property type="entry name" value="FCD"/>
    <property type="match status" value="1"/>
</dbReference>
<proteinExistence type="predicted"/>
<evidence type="ECO:0000313" key="6">
    <source>
        <dbReference type="Proteomes" id="UP001595848"/>
    </source>
</evidence>
<dbReference type="EMBL" id="JBHSBV010000003">
    <property type="protein sequence ID" value="MFC4201366.1"/>
    <property type="molecule type" value="Genomic_DNA"/>
</dbReference>
<keyword evidence="6" id="KW-1185">Reference proteome</keyword>
<dbReference type="SMART" id="SM00895">
    <property type="entry name" value="FCD"/>
    <property type="match status" value="1"/>
</dbReference>
<organism evidence="5 6">
    <name type="scientific">Candidimonas humi</name>
    <dbReference type="NCBI Taxonomy" id="683355"/>
    <lineage>
        <taxon>Bacteria</taxon>
        <taxon>Pseudomonadati</taxon>
        <taxon>Pseudomonadota</taxon>
        <taxon>Betaproteobacteria</taxon>
        <taxon>Burkholderiales</taxon>
        <taxon>Alcaligenaceae</taxon>
        <taxon>Candidimonas</taxon>
    </lineage>
</organism>
<dbReference type="InterPro" id="IPR011711">
    <property type="entry name" value="GntR_C"/>
</dbReference>
<dbReference type="PROSITE" id="PS50949">
    <property type="entry name" value="HTH_GNTR"/>
    <property type="match status" value="1"/>
</dbReference>
<comment type="caution">
    <text evidence="5">The sequence shown here is derived from an EMBL/GenBank/DDBJ whole genome shotgun (WGS) entry which is preliminary data.</text>
</comment>
<evidence type="ECO:0000256" key="1">
    <source>
        <dbReference type="ARBA" id="ARBA00023015"/>
    </source>
</evidence>
<dbReference type="RefSeq" id="WP_217963267.1">
    <property type="nucleotide sequence ID" value="NZ_JAHTBN010000002.1"/>
</dbReference>
<dbReference type="PANTHER" id="PTHR43537">
    <property type="entry name" value="TRANSCRIPTIONAL REGULATOR, GNTR FAMILY"/>
    <property type="match status" value="1"/>
</dbReference>
<keyword evidence="1" id="KW-0805">Transcription regulation</keyword>
<evidence type="ECO:0000259" key="4">
    <source>
        <dbReference type="PROSITE" id="PS50949"/>
    </source>
</evidence>
<name>A0ABV8NYG9_9BURK</name>
<dbReference type="Proteomes" id="UP001595848">
    <property type="component" value="Unassembled WGS sequence"/>
</dbReference>
<reference evidence="6" key="1">
    <citation type="journal article" date="2019" name="Int. J. Syst. Evol. Microbiol.">
        <title>The Global Catalogue of Microorganisms (GCM) 10K type strain sequencing project: providing services to taxonomists for standard genome sequencing and annotation.</title>
        <authorList>
            <consortium name="The Broad Institute Genomics Platform"/>
            <consortium name="The Broad Institute Genome Sequencing Center for Infectious Disease"/>
            <person name="Wu L."/>
            <person name="Ma J."/>
        </authorList>
    </citation>
    <scope>NUCLEOTIDE SEQUENCE [LARGE SCALE GENOMIC DNA]</scope>
    <source>
        <strain evidence="6">LMG 24813</strain>
    </source>
</reference>
<evidence type="ECO:0000256" key="3">
    <source>
        <dbReference type="ARBA" id="ARBA00023163"/>
    </source>
</evidence>
<accession>A0ABV8NYG9</accession>
<dbReference type="Pfam" id="PF00392">
    <property type="entry name" value="GntR"/>
    <property type="match status" value="1"/>
</dbReference>
<feature type="domain" description="HTH gntR-type" evidence="4">
    <location>
        <begin position="16"/>
        <end position="83"/>
    </location>
</feature>
<sequence>MSASTNPNQAPGEKSVTLAEQAYLNLKKDIMAGALAPGQPLRLEFLKQRYHLSFSPLREALNRLQSERLVDAFALKGFRVSPLSPKEMWDAINARTLIDCEALRRSIAAGPDDWEARIVAALHALDRATGKKVAAEELQAHHDLVEQRHLALHRALIDACDSRWLLDFSMTLYVQTERYRRPMLLNLPKSATPRDVSREHHEIVAATLERDAAQACELLAQHYARTARMIEESLGDANALQQ</sequence>